<keyword evidence="6" id="KW-0498">Mitosis</keyword>
<feature type="compositionally biased region" description="Polar residues" evidence="11">
    <location>
        <begin position="171"/>
        <end position="190"/>
    </location>
</feature>
<evidence type="ECO:0000256" key="7">
    <source>
        <dbReference type="ARBA" id="ARBA00023212"/>
    </source>
</evidence>
<dbReference type="CDD" id="cd00014">
    <property type="entry name" value="CH_SF"/>
    <property type="match status" value="1"/>
</dbReference>
<evidence type="ECO:0008006" key="16">
    <source>
        <dbReference type="Google" id="ProtNLM"/>
    </source>
</evidence>
<evidence type="ECO:0000256" key="9">
    <source>
        <dbReference type="ARBA" id="ARBA00060413"/>
    </source>
</evidence>
<proteinExistence type="inferred from homology"/>
<dbReference type="PROSITE" id="PS51230">
    <property type="entry name" value="EB1_C"/>
    <property type="match status" value="1"/>
</dbReference>
<keyword evidence="4" id="KW-0132">Cell division</keyword>
<evidence type="ECO:0000256" key="1">
    <source>
        <dbReference type="ARBA" id="ARBA00004186"/>
    </source>
</evidence>
<evidence type="ECO:0000256" key="10">
    <source>
        <dbReference type="PROSITE-ProRule" id="PRU00576"/>
    </source>
</evidence>
<evidence type="ECO:0000256" key="3">
    <source>
        <dbReference type="ARBA" id="ARBA00022490"/>
    </source>
</evidence>
<keyword evidence="5 10" id="KW-0493">Microtubule</keyword>
<evidence type="ECO:0000313" key="14">
    <source>
        <dbReference type="EMBL" id="KAF3439012.1"/>
    </source>
</evidence>
<sequence>MATNIGMMDAAYFVGRSEILAWINSTLHLNLSKVEEACSGAVHCQLMDAVHPGMVPMHKVNFDAKSEYEMIQNYKVLQDVFNKLKITKHIEVNKLIKGRPLDNLEFMQWLKRYCDSVNGGNLHSYNPLERRETSKGGKEASKKGVQSQSSSKGTAAAPKTQSSHNARRNDVSSVNTANQQVKASRPSSSGGPAYDEKITELKLSVDSLEKERDFYFAKLRDIEILCQSPEIEHLPVVEAVKKILYATDDDASVVVEAQAMVSHHPKEAETLSPIAEVSEERSSSEAQKRKAIVNVDFDAAGITTLSPRQRISDTSDVHCSGSPLMTY</sequence>
<evidence type="ECO:0000259" key="13">
    <source>
        <dbReference type="PROSITE" id="PS51230"/>
    </source>
</evidence>
<dbReference type="InterPro" id="IPR004953">
    <property type="entry name" value="EB1_C"/>
</dbReference>
<name>A0A8K0E938_9ROSA</name>
<dbReference type="Pfam" id="PF03271">
    <property type="entry name" value="EB1"/>
    <property type="match status" value="1"/>
</dbReference>
<keyword evidence="15" id="KW-1185">Reference proteome</keyword>
<reference evidence="14" key="1">
    <citation type="submission" date="2020-03" db="EMBL/GenBank/DDBJ databases">
        <title>A high-quality chromosome-level genome assembly of a woody plant with both climbing and erect habits, Rhamnella rubrinervis.</title>
        <authorList>
            <person name="Lu Z."/>
            <person name="Yang Y."/>
            <person name="Zhu X."/>
            <person name="Sun Y."/>
        </authorList>
    </citation>
    <scope>NUCLEOTIDE SEQUENCE</scope>
    <source>
        <strain evidence="14">BYM</strain>
        <tissue evidence="14">Leaf</tissue>
    </source>
</reference>
<evidence type="ECO:0000256" key="6">
    <source>
        <dbReference type="ARBA" id="ARBA00022776"/>
    </source>
</evidence>
<dbReference type="InterPro" id="IPR036872">
    <property type="entry name" value="CH_dom_sf"/>
</dbReference>
<accession>A0A8K0E938</accession>
<dbReference type="Gene3D" id="1.20.5.1430">
    <property type="match status" value="1"/>
</dbReference>
<dbReference type="OrthoDB" id="2119228at2759"/>
<dbReference type="FunFam" id="1.20.5.1430:FF:000006">
    <property type="entry name" value="Microtubule-associated protein RP/EB family member 1C"/>
    <property type="match status" value="1"/>
</dbReference>
<dbReference type="Proteomes" id="UP000796880">
    <property type="component" value="Unassembled WGS sequence"/>
</dbReference>
<dbReference type="SUPFAM" id="SSF47576">
    <property type="entry name" value="Calponin-homology domain, CH-domain"/>
    <property type="match status" value="1"/>
</dbReference>
<dbReference type="AlphaFoldDB" id="A0A8K0E938"/>
<dbReference type="GO" id="GO:0005874">
    <property type="term" value="C:microtubule"/>
    <property type="evidence" value="ECO:0007669"/>
    <property type="project" value="UniProtKB-KW"/>
</dbReference>
<feature type="domain" description="Calponin-homology (CH)" evidence="12">
    <location>
        <begin position="13"/>
        <end position="115"/>
    </location>
</feature>
<evidence type="ECO:0000256" key="5">
    <source>
        <dbReference type="ARBA" id="ARBA00022701"/>
    </source>
</evidence>
<dbReference type="InterPro" id="IPR001715">
    <property type="entry name" value="CH_dom"/>
</dbReference>
<feature type="compositionally biased region" description="Basic and acidic residues" evidence="11">
    <location>
        <begin position="128"/>
        <end position="142"/>
    </location>
</feature>
<dbReference type="InterPro" id="IPR027328">
    <property type="entry name" value="MAPRE"/>
</dbReference>
<dbReference type="GO" id="GO:0051301">
    <property type="term" value="P:cell division"/>
    <property type="evidence" value="ECO:0007669"/>
    <property type="project" value="UniProtKB-KW"/>
</dbReference>
<keyword evidence="7" id="KW-0206">Cytoskeleton</keyword>
<dbReference type="PANTHER" id="PTHR10623">
    <property type="entry name" value="MICROTUBULE-ASSOCIATED PROTEIN RP/EB FAMILY MEMBER"/>
    <property type="match status" value="1"/>
</dbReference>
<evidence type="ECO:0000259" key="12">
    <source>
        <dbReference type="PROSITE" id="PS50021"/>
    </source>
</evidence>
<keyword evidence="8" id="KW-0131">Cell cycle</keyword>
<comment type="caution">
    <text evidence="14">The sequence shown here is derived from an EMBL/GenBank/DDBJ whole genome shotgun (WGS) entry which is preliminary data.</text>
</comment>
<evidence type="ECO:0000256" key="8">
    <source>
        <dbReference type="ARBA" id="ARBA00023306"/>
    </source>
</evidence>
<dbReference type="GO" id="GO:0009652">
    <property type="term" value="P:thigmotropism"/>
    <property type="evidence" value="ECO:0007669"/>
    <property type="project" value="UniProtKB-ARBA"/>
</dbReference>
<evidence type="ECO:0000256" key="4">
    <source>
        <dbReference type="ARBA" id="ARBA00022618"/>
    </source>
</evidence>
<evidence type="ECO:0000256" key="2">
    <source>
        <dbReference type="ARBA" id="ARBA00010729"/>
    </source>
</evidence>
<dbReference type="GO" id="GO:0009524">
    <property type="term" value="C:phragmoplast"/>
    <property type="evidence" value="ECO:0007669"/>
    <property type="project" value="UniProtKB-SubCell"/>
</dbReference>
<dbReference type="PROSITE" id="PS50021">
    <property type="entry name" value="CH"/>
    <property type="match status" value="1"/>
</dbReference>
<dbReference type="EMBL" id="VOIH02000008">
    <property type="protein sequence ID" value="KAF3439012.1"/>
    <property type="molecule type" value="Genomic_DNA"/>
</dbReference>
<dbReference type="Pfam" id="PF00307">
    <property type="entry name" value="CH"/>
    <property type="match status" value="1"/>
</dbReference>
<protein>
    <recommendedName>
        <fullName evidence="16">Microtubule-associated protein RP/EB family member 1C</fullName>
    </recommendedName>
</protein>
<dbReference type="Gene3D" id="1.10.418.10">
    <property type="entry name" value="Calponin-like domain"/>
    <property type="match status" value="1"/>
</dbReference>
<evidence type="ECO:0000313" key="15">
    <source>
        <dbReference type="Proteomes" id="UP000796880"/>
    </source>
</evidence>
<evidence type="ECO:0000256" key="11">
    <source>
        <dbReference type="SAM" id="MobiDB-lite"/>
    </source>
</evidence>
<dbReference type="FunFam" id="1.10.418.10:FF:000028">
    <property type="entry name" value="RP/EB family microtubule-associated protein"/>
    <property type="match status" value="1"/>
</dbReference>
<feature type="domain" description="EB1 C-terminal" evidence="13">
    <location>
        <begin position="183"/>
        <end position="253"/>
    </location>
</feature>
<dbReference type="InterPro" id="IPR036133">
    <property type="entry name" value="EB1_C_sf"/>
</dbReference>
<feature type="region of interest" description="Disordered" evidence="11">
    <location>
        <begin position="124"/>
        <end position="194"/>
    </location>
</feature>
<organism evidence="14 15">
    <name type="scientific">Rhamnella rubrinervis</name>
    <dbReference type="NCBI Taxonomy" id="2594499"/>
    <lineage>
        <taxon>Eukaryota</taxon>
        <taxon>Viridiplantae</taxon>
        <taxon>Streptophyta</taxon>
        <taxon>Embryophyta</taxon>
        <taxon>Tracheophyta</taxon>
        <taxon>Spermatophyta</taxon>
        <taxon>Magnoliopsida</taxon>
        <taxon>eudicotyledons</taxon>
        <taxon>Gunneridae</taxon>
        <taxon>Pentapetalae</taxon>
        <taxon>rosids</taxon>
        <taxon>fabids</taxon>
        <taxon>Rosales</taxon>
        <taxon>Rhamnaceae</taxon>
        <taxon>rhamnoid group</taxon>
        <taxon>Rhamneae</taxon>
        <taxon>Rhamnella</taxon>
    </lineage>
</organism>
<dbReference type="SUPFAM" id="SSF140612">
    <property type="entry name" value="EB1 dimerisation domain-like"/>
    <property type="match status" value="1"/>
</dbReference>
<dbReference type="GO" id="GO:0005819">
    <property type="term" value="C:spindle"/>
    <property type="evidence" value="ECO:0007669"/>
    <property type="project" value="UniProtKB-SubCell"/>
</dbReference>
<gene>
    <name evidence="14" type="ORF">FNV43_RR17287</name>
</gene>
<comment type="similarity">
    <text evidence="2">Belongs to the MAPRE family.</text>
</comment>
<feature type="compositionally biased region" description="Low complexity" evidence="11">
    <location>
        <begin position="143"/>
        <end position="153"/>
    </location>
</feature>
<comment type="subcellular location">
    <subcellularLocation>
        <location evidence="9">Cytoplasm</location>
        <location evidence="9">Cytoskeleton</location>
        <location evidence="9">Phragmoplast</location>
    </subcellularLocation>
    <subcellularLocation>
        <location evidence="1">Cytoplasm</location>
        <location evidence="1">Cytoskeleton</location>
        <location evidence="1">Spindle</location>
    </subcellularLocation>
</comment>
<dbReference type="GO" id="GO:0008017">
    <property type="term" value="F:microtubule binding"/>
    <property type="evidence" value="ECO:0007669"/>
    <property type="project" value="InterPro"/>
</dbReference>
<keyword evidence="3" id="KW-0963">Cytoplasm</keyword>